<dbReference type="Proteomes" id="UP001151760">
    <property type="component" value="Unassembled WGS sequence"/>
</dbReference>
<organism evidence="3 4">
    <name type="scientific">Tanacetum coccineum</name>
    <dbReference type="NCBI Taxonomy" id="301880"/>
    <lineage>
        <taxon>Eukaryota</taxon>
        <taxon>Viridiplantae</taxon>
        <taxon>Streptophyta</taxon>
        <taxon>Embryophyta</taxon>
        <taxon>Tracheophyta</taxon>
        <taxon>Spermatophyta</taxon>
        <taxon>Magnoliopsida</taxon>
        <taxon>eudicotyledons</taxon>
        <taxon>Gunneridae</taxon>
        <taxon>Pentapetalae</taxon>
        <taxon>asterids</taxon>
        <taxon>campanulids</taxon>
        <taxon>Asterales</taxon>
        <taxon>Asteraceae</taxon>
        <taxon>Asteroideae</taxon>
        <taxon>Anthemideae</taxon>
        <taxon>Anthemidinae</taxon>
        <taxon>Tanacetum</taxon>
    </lineage>
</organism>
<dbReference type="PANTHER" id="PTHR42648">
    <property type="entry name" value="TRANSPOSASE, PUTATIVE-RELATED"/>
    <property type="match status" value="1"/>
</dbReference>
<evidence type="ECO:0000313" key="4">
    <source>
        <dbReference type="Proteomes" id="UP001151760"/>
    </source>
</evidence>
<comment type="caution">
    <text evidence="3">The sequence shown here is derived from an EMBL/GenBank/DDBJ whole genome shotgun (WGS) entry which is preliminary data.</text>
</comment>
<proteinExistence type="predicted"/>
<feature type="domain" description="Retroviral polymerase SH3-like" evidence="2">
    <location>
        <begin position="54"/>
        <end position="113"/>
    </location>
</feature>
<dbReference type="InterPro" id="IPR039537">
    <property type="entry name" value="Retrotran_Ty1/copia-like"/>
</dbReference>
<accession>A0ABQ4YX56</accession>
<evidence type="ECO:0000313" key="3">
    <source>
        <dbReference type="EMBL" id="GJS82031.1"/>
    </source>
</evidence>
<name>A0ABQ4YX56_9ASTR</name>
<dbReference type="Pfam" id="PF25597">
    <property type="entry name" value="SH3_retrovirus"/>
    <property type="match status" value="1"/>
</dbReference>
<protein>
    <submittedName>
        <fullName evidence="3">Retrotransposon protein, putative, ty1-copia subclass</fullName>
    </submittedName>
</protein>
<dbReference type="PANTHER" id="PTHR42648:SF27">
    <property type="entry name" value="RNA-DIRECTED DNA POLYMERASE"/>
    <property type="match status" value="1"/>
</dbReference>
<reference evidence="3" key="1">
    <citation type="journal article" date="2022" name="Int. J. Mol. Sci.">
        <title>Draft Genome of Tanacetum Coccineum: Genomic Comparison of Closely Related Tanacetum-Family Plants.</title>
        <authorList>
            <person name="Yamashiro T."/>
            <person name="Shiraishi A."/>
            <person name="Nakayama K."/>
            <person name="Satake H."/>
        </authorList>
    </citation>
    <scope>NUCLEOTIDE SEQUENCE</scope>
</reference>
<dbReference type="InterPro" id="IPR057670">
    <property type="entry name" value="SH3_retrovirus"/>
</dbReference>
<reference evidence="3" key="2">
    <citation type="submission" date="2022-01" db="EMBL/GenBank/DDBJ databases">
        <authorList>
            <person name="Yamashiro T."/>
            <person name="Shiraishi A."/>
            <person name="Satake H."/>
            <person name="Nakayama K."/>
        </authorList>
    </citation>
    <scope>NUCLEOTIDE SEQUENCE</scope>
</reference>
<keyword evidence="4" id="KW-1185">Reference proteome</keyword>
<gene>
    <name evidence="3" type="ORF">Tco_0748572</name>
</gene>
<evidence type="ECO:0000259" key="2">
    <source>
        <dbReference type="Pfam" id="PF25597"/>
    </source>
</evidence>
<dbReference type="EMBL" id="BQNB010010792">
    <property type="protein sequence ID" value="GJS82031.1"/>
    <property type="molecule type" value="Genomic_DNA"/>
</dbReference>
<evidence type="ECO:0000256" key="1">
    <source>
        <dbReference type="SAM" id="MobiDB-lite"/>
    </source>
</evidence>
<feature type="compositionally biased region" description="Acidic residues" evidence="1">
    <location>
        <begin position="142"/>
        <end position="152"/>
    </location>
</feature>
<sequence length="213" mass="24750">MMIQTILPKILIELCLDSAARILNMVPTKKVDKTPYEIWHGQAPKLSYLKVWGCEALVKHDTLTKPNKLEPKSFKCIFIGYPKEMKGYSFYNPSENKVFVSRNVEFFKSNLIDQEVRGSLEDLEIIQEEDTNPSLDTSLNHEEDDQEIDEPQSDINPIRRSTRTRRPRDRLCLYIDAKEHKLGDLGEPTNYKAALLDLESEKWLAAMNIHERQ</sequence>
<feature type="region of interest" description="Disordered" evidence="1">
    <location>
        <begin position="129"/>
        <end position="163"/>
    </location>
</feature>